<sequence length="610" mass="68481">MQPEDCPHFSSSSSSFTIMTMDSELYAACSSGDMPVFADLVSQNKNVLEQTSPQTRNTVLHIASLCGHVDLAAEIIRLQPRILLAVNAKGETPLHQACSRGHKKLVKLLLTNDSSVASNLDYENRSPFFMACANGHLGVVKLLLNKIDRRIVYVLDRSKRSALFMACSHGHSDLVKLLLAETMLLEYEKDSHSMLLRIAASNGHAAHDIGTIRQYIKVALLRKGAKSGTEKETPVEQSLKINPTKISPKLPNSSNHHRHRQQKRKSRREPTTTELHILDGDKFTDQEIIESSHSSEIQPDAALESDNNLTSGDSWMPESPPQVQRRVRSLPTRLRKDRSMKEFDVALETDNNLKSHEHWMPKSMPQAQRRVRSLRKRVPKNSSMRSSKVFPEDQVNPNCISQHHRNCKHQYNRHNEGLQNARNTITLVVILIATVTFTAGISPPGGVYQDGSLTGKATMGRTTAFKVFMLSNHLALFSSLGIVIILVSIIPFKHKSMKRLLVMTHKVMWVSVVFMAVAYLTATWMIMPHDKGMKWVLVVLFFLGGISLGSIFMCLGVLLAKHHLRKSAMRKEKRMKSRMEDALPVANKKSCSSSDDSDMESSHTSGYYTY</sequence>
<dbReference type="EMBL" id="CM056810">
    <property type="protein sequence ID" value="KAJ8643215.1"/>
    <property type="molecule type" value="Genomic_DNA"/>
</dbReference>
<accession>A0ACC2MC40</accession>
<comment type="caution">
    <text evidence="1">The sequence shown here is derived from an EMBL/GenBank/DDBJ whole genome shotgun (WGS) entry which is preliminary data.</text>
</comment>
<dbReference type="Proteomes" id="UP001234297">
    <property type="component" value="Chromosome 2"/>
</dbReference>
<keyword evidence="2" id="KW-1185">Reference proteome</keyword>
<evidence type="ECO:0000313" key="2">
    <source>
        <dbReference type="Proteomes" id="UP001234297"/>
    </source>
</evidence>
<protein>
    <submittedName>
        <fullName evidence="1">Uncharacterized protein</fullName>
    </submittedName>
</protein>
<organism evidence="1 2">
    <name type="scientific">Persea americana</name>
    <name type="common">Avocado</name>
    <dbReference type="NCBI Taxonomy" id="3435"/>
    <lineage>
        <taxon>Eukaryota</taxon>
        <taxon>Viridiplantae</taxon>
        <taxon>Streptophyta</taxon>
        <taxon>Embryophyta</taxon>
        <taxon>Tracheophyta</taxon>
        <taxon>Spermatophyta</taxon>
        <taxon>Magnoliopsida</taxon>
        <taxon>Magnoliidae</taxon>
        <taxon>Laurales</taxon>
        <taxon>Lauraceae</taxon>
        <taxon>Persea</taxon>
    </lineage>
</organism>
<proteinExistence type="predicted"/>
<name>A0ACC2MC40_PERAE</name>
<evidence type="ECO:0000313" key="1">
    <source>
        <dbReference type="EMBL" id="KAJ8643215.1"/>
    </source>
</evidence>
<gene>
    <name evidence="1" type="ORF">MRB53_004963</name>
</gene>
<reference evidence="1 2" key="1">
    <citation type="journal article" date="2022" name="Hortic Res">
        <title>A haplotype resolved chromosomal level avocado genome allows analysis of novel avocado genes.</title>
        <authorList>
            <person name="Nath O."/>
            <person name="Fletcher S.J."/>
            <person name="Hayward A."/>
            <person name="Shaw L.M."/>
            <person name="Masouleh A.K."/>
            <person name="Furtado A."/>
            <person name="Henry R.J."/>
            <person name="Mitter N."/>
        </authorList>
    </citation>
    <scope>NUCLEOTIDE SEQUENCE [LARGE SCALE GENOMIC DNA]</scope>
    <source>
        <strain evidence="2">cv. Hass</strain>
    </source>
</reference>